<dbReference type="PROSITE" id="PS50838">
    <property type="entry name" value="MAGE"/>
    <property type="match status" value="1"/>
</dbReference>
<evidence type="ECO:0000313" key="4">
    <source>
        <dbReference type="Proteomes" id="UP000694547"/>
    </source>
</evidence>
<dbReference type="InterPro" id="IPR041899">
    <property type="entry name" value="MAGE_WH2"/>
</dbReference>
<reference evidence="3" key="3">
    <citation type="submission" date="2025-09" db="UniProtKB">
        <authorList>
            <consortium name="Ensembl"/>
        </authorList>
    </citation>
    <scope>IDENTIFICATION</scope>
</reference>
<dbReference type="Ensembl" id="ENSPEMT00000010883.2">
    <property type="protein sequence ID" value="ENSPEMP00000006756.2"/>
    <property type="gene ID" value="ENSPEMG00000008903.2"/>
</dbReference>
<dbReference type="InterPro" id="IPR041898">
    <property type="entry name" value="MAGE_WH1"/>
</dbReference>
<dbReference type="PANTHER" id="PTHR11736:SF161">
    <property type="entry name" value="MAGE FAMILY MEMBER B11"/>
    <property type="match status" value="1"/>
</dbReference>
<dbReference type="PANTHER" id="PTHR11736">
    <property type="entry name" value="MELANOMA-ASSOCIATED ANTIGEN MAGE ANTIGEN"/>
    <property type="match status" value="1"/>
</dbReference>
<dbReference type="GO" id="GO:0000122">
    <property type="term" value="P:negative regulation of transcription by RNA polymerase II"/>
    <property type="evidence" value="ECO:0007669"/>
    <property type="project" value="TreeGrafter"/>
</dbReference>
<protein>
    <submittedName>
        <fullName evidence="3">MAGE family member B11</fullName>
    </submittedName>
</protein>
<evidence type="ECO:0000259" key="2">
    <source>
        <dbReference type="PROSITE" id="PS50838"/>
    </source>
</evidence>
<evidence type="ECO:0000256" key="1">
    <source>
        <dbReference type="SAM" id="MobiDB-lite"/>
    </source>
</evidence>
<dbReference type="GO" id="GO:0005634">
    <property type="term" value="C:nucleus"/>
    <property type="evidence" value="ECO:0007669"/>
    <property type="project" value="TreeGrafter"/>
</dbReference>
<feature type="domain" description="MAGE" evidence="2">
    <location>
        <begin position="95"/>
        <end position="294"/>
    </location>
</feature>
<reference evidence="3 4" key="1">
    <citation type="submission" date="2018-10" db="EMBL/GenBank/DDBJ databases">
        <title>Improved assembly of the deer mouse Peromyscus maniculatus genome.</title>
        <authorList>
            <person name="Lassance J.-M."/>
            <person name="Hoekstra H.E."/>
        </authorList>
    </citation>
    <scope>NUCLEOTIDE SEQUENCE [LARGE SCALE GENOMIC DNA]</scope>
</reference>
<dbReference type="GeneTree" id="ENSGT00940000163033"/>
<dbReference type="SMART" id="SM01392">
    <property type="entry name" value="MAGE_N"/>
    <property type="match status" value="1"/>
</dbReference>
<feature type="region of interest" description="Disordered" evidence="1">
    <location>
        <begin position="1"/>
        <end position="54"/>
    </location>
</feature>
<dbReference type="Proteomes" id="UP000694547">
    <property type="component" value="Chromosome X"/>
</dbReference>
<proteinExistence type="predicted"/>
<evidence type="ECO:0000313" key="3">
    <source>
        <dbReference type="Ensembl" id="ENSPEMP00000006756.2"/>
    </source>
</evidence>
<dbReference type="InterPro" id="IPR037445">
    <property type="entry name" value="MAGE"/>
</dbReference>
<dbReference type="FunFam" id="1.10.10.1210:FF:000001">
    <property type="entry name" value="melanoma-associated antigen D1"/>
    <property type="match status" value="1"/>
</dbReference>
<reference evidence="3" key="2">
    <citation type="submission" date="2025-08" db="UniProtKB">
        <authorList>
            <consortium name="Ensembl"/>
        </authorList>
    </citation>
    <scope>IDENTIFICATION</scope>
</reference>
<dbReference type="Pfam" id="PF01454">
    <property type="entry name" value="MAGE"/>
    <property type="match status" value="1"/>
</dbReference>
<dbReference type="InterPro" id="IPR021072">
    <property type="entry name" value="MAGE_N"/>
</dbReference>
<feature type="compositionally biased region" description="Basic residues" evidence="1">
    <location>
        <begin position="1"/>
        <end position="18"/>
    </location>
</feature>
<dbReference type="AlphaFoldDB" id="A0A8C8TAZ7"/>
<accession>A0A8C8TAZ7</accession>
<dbReference type="InterPro" id="IPR002190">
    <property type="entry name" value="MHD_dom"/>
</dbReference>
<dbReference type="SMART" id="SM01373">
    <property type="entry name" value="MAGE"/>
    <property type="match status" value="1"/>
</dbReference>
<sequence>MPRGQKSKLNARRRRRRARNDAQASEGAQKAVEATEESSPESCGASEMPEKQSVSSITTGVLSFSISDESSIDDLDDEENLLRNYHSINLHQDILARKVFVLSQILLDNYKMRKLTTMEDMMQVIDKEEINAFPEILKKAAERLSDFFAVEVREVESSRQVYDLISKLKLPNNGRVRPGQGLPKTAFVMTVLGMIFMNGNCVREEDIWRMLRSMEVYPGKKHRIFGEPRKLMTQYLVKLEYLEYRQVAGSDPPHYEFLWGPKAYAETNKITVLKFVAKIYKIPPRYFSDLYEQALKEDKEKDQGNHEIIPDTPAKAFFQSHIARVFSPVRDEGNNIFYNILQVQLSEKN</sequence>
<keyword evidence="4" id="KW-1185">Reference proteome</keyword>
<dbReference type="Gene3D" id="1.10.10.1210">
    <property type="entry name" value="MAGE homology domain, winged helix WH2 motif"/>
    <property type="match status" value="1"/>
</dbReference>
<organism evidence="3 4">
    <name type="scientific">Peromyscus maniculatus bairdii</name>
    <name type="common">Prairie deer mouse</name>
    <dbReference type="NCBI Taxonomy" id="230844"/>
    <lineage>
        <taxon>Eukaryota</taxon>
        <taxon>Metazoa</taxon>
        <taxon>Chordata</taxon>
        <taxon>Craniata</taxon>
        <taxon>Vertebrata</taxon>
        <taxon>Euteleostomi</taxon>
        <taxon>Mammalia</taxon>
        <taxon>Eutheria</taxon>
        <taxon>Euarchontoglires</taxon>
        <taxon>Glires</taxon>
        <taxon>Rodentia</taxon>
        <taxon>Myomorpha</taxon>
        <taxon>Muroidea</taxon>
        <taxon>Cricetidae</taxon>
        <taxon>Neotominae</taxon>
        <taxon>Peromyscus</taxon>
    </lineage>
</organism>
<name>A0A8C8TAZ7_PERMB</name>
<dbReference type="Gene3D" id="1.10.10.1200">
    <property type="entry name" value="MAGE homology domain, winged helix WH1 motif"/>
    <property type="match status" value="1"/>
</dbReference>